<dbReference type="Gene3D" id="3.30.465.10">
    <property type="match status" value="1"/>
</dbReference>
<feature type="active site" evidence="19">
    <location>
        <position position="287"/>
    </location>
</feature>
<dbReference type="InterPro" id="IPR003170">
    <property type="entry name" value="MurB"/>
</dbReference>
<dbReference type="RefSeq" id="WP_066482373.1">
    <property type="nucleotide sequence ID" value="NZ_CP014639.1"/>
</dbReference>
<evidence type="ECO:0000313" key="22">
    <source>
        <dbReference type="Proteomes" id="UP000078162"/>
    </source>
</evidence>
<dbReference type="KEGG" id="csaz:Cs308_0607"/>
<feature type="active site" evidence="19">
    <location>
        <position position="170"/>
    </location>
</feature>
<evidence type="ECO:0000256" key="15">
    <source>
        <dbReference type="ARBA" id="ARBA00023306"/>
    </source>
</evidence>
<dbReference type="Pfam" id="PF02873">
    <property type="entry name" value="MurB_C"/>
    <property type="match status" value="1"/>
</dbReference>
<evidence type="ECO:0000256" key="2">
    <source>
        <dbReference type="ARBA" id="ARBA00003921"/>
    </source>
</evidence>
<feature type="domain" description="FAD-binding PCMH-type" evidence="20">
    <location>
        <begin position="26"/>
        <end position="191"/>
    </location>
</feature>
<evidence type="ECO:0000256" key="5">
    <source>
        <dbReference type="ARBA" id="ARBA00012518"/>
    </source>
</evidence>
<dbReference type="Gene3D" id="3.90.78.10">
    <property type="entry name" value="UDP-N-acetylenolpyruvoylglucosamine reductase, C-terminal domain"/>
    <property type="match status" value="1"/>
</dbReference>
<dbReference type="InterPro" id="IPR016166">
    <property type="entry name" value="FAD-bd_PCMH"/>
</dbReference>
<evidence type="ECO:0000256" key="4">
    <source>
        <dbReference type="ARBA" id="ARBA00004752"/>
    </source>
</evidence>
<comment type="cofactor">
    <cofactor evidence="1 19">
        <name>FAD</name>
        <dbReference type="ChEBI" id="CHEBI:57692"/>
    </cofactor>
</comment>
<keyword evidence="7 19" id="KW-0963">Cytoplasm</keyword>
<dbReference type="STRING" id="1806891.Cs308_0607"/>
<dbReference type="OrthoDB" id="9804753at2"/>
<gene>
    <name evidence="19" type="primary">murB</name>
    <name evidence="21" type="ORF">Cs308_0607</name>
</gene>
<accession>A0A1A9HVQ0</accession>
<dbReference type="EMBL" id="CP014639">
    <property type="protein sequence ID" value="ANH78777.1"/>
    <property type="molecule type" value="Genomic_DNA"/>
</dbReference>
<evidence type="ECO:0000256" key="17">
    <source>
        <dbReference type="ARBA" id="ARBA00031026"/>
    </source>
</evidence>
<dbReference type="GO" id="GO:0071555">
    <property type="term" value="P:cell wall organization"/>
    <property type="evidence" value="ECO:0007669"/>
    <property type="project" value="UniProtKB-KW"/>
</dbReference>
<evidence type="ECO:0000256" key="6">
    <source>
        <dbReference type="ARBA" id="ARBA00015188"/>
    </source>
</evidence>
<evidence type="ECO:0000256" key="18">
    <source>
        <dbReference type="ARBA" id="ARBA00048914"/>
    </source>
</evidence>
<feature type="active site" description="Proton donor" evidence="19">
    <location>
        <position position="218"/>
    </location>
</feature>
<reference evidence="21 22" key="1">
    <citation type="submission" date="2016-03" db="EMBL/GenBank/DDBJ databases">
        <title>Culture-independent genomics supports pathogen discovery for uncultivable bacteria within the genus Chlamydia.</title>
        <authorList>
            <person name="Taylor-Brown A."/>
            <person name="Bachmann N.L."/>
            <person name="Borel N."/>
            <person name="Polkinghorne A."/>
        </authorList>
    </citation>
    <scope>NUCLEOTIDE SEQUENCE [LARGE SCALE GENOMIC DNA]</scope>
    <source>
        <strain evidence="21 22">2742-308</strain>
    </source>
</reference>
<dbReference type="PATRIC" id="fig|1806891.3.peg.597"/>
<dbReference type="PANTHER" id="PTHR21071">
    <property type="entry name" value="UDP-N-ACETYLENOLPYRUVOYLGLUCOSAMINE REDUCTASE"/>
    <property type="match status" value="1"/>
</dbReference>
<dbReference type="GO" id="GO:0008360">
    <property type="term" value="P:regulation of cell shape"/>
    <property type="evidence" value="ECO:0007669"/>
    <property type="project" value="UniProtKB-KW"/>
</dbReference>
<evidence type="ECO:0000256" key="8">
    <source>
        <dbReference type="ARBA" id="ARBA00022618"/>
    </source>
</evidence>
<keyword evidence="15 19" id="KW-0131">Cell cycle</keyword>
<dbReference type="EC" id="1.3.1.98" evidence="5 19"/>
<dbReference type="InterPro" id="IPR036635">
    <property type="entry name" value="MurB_C_sf"/>
</dbReference>
<dbReference type="Gene3D" id="3.30.43.10">
    <property type="entry name" value="Uridine Diphospho-n-acetylenolpyruvylglucosamine Reductase, domain 2"/>
    <property type="match status" value="1"/>
</dbReference>
<evidence type="ECO:0000256" key="10">
    <source>
        <dbReference type="ARBA" id="ARBA00022827"/>
    </source>
</evidence>
<organism evidence="21 22">
    <name type="scientific">Candidatus Chlamydia sanziniae</name>
    <dbReference type="NCBI Taxonomy" id="1806891"/>
    <lineage>
        <taxon>Bacteria</taxon>
        <taxon>Pseudomonadati</taxon>
        <taxon>Chlamydiota</taxon>
        <taxon>Chlamydiia</taxon>
        <taxon>Chlamydiales</taxon>
        <taxon>Chlamydiaceae</taxon>
        <taxon>Chlamydia/Chlamydophila group</taxon>
        <taxon>Chlamydia</taxon>
    </lineage>
</organism>
<dbReference type="InterPro" id="IPR016169">
    <property type="entry name" value="FAD-bd_PCMH_sub2"/>
</dbReference>
<keyword evidence="9 19" id="KW-0285">Flavoprotein</keyword>
<name>A0A1A9HVQ0_9CHLA</name>
<dbReference type="PROSITE" id="PS51387">
    <property type="entry name" value="FAD_PCMH"/>
    <property type="match status" value="1"/>
</dbReference>
<proteinExistence type="inferred from homology"/>
<evidence type="ECO:0000256" key="19">
    <source>
        <dbReference type="HAMAP-Rule" id="MF_00037"/>
    </source>
</evidence>
<keyword evidence="13 19" id="KW-0573">Peptidoglycan synthesis</keyword>
<keyword evidence="22" id="KW-1185">Reference proteome</keyword>
<dbReference type="Proteomes" id="UP000078162">
    <property type="component" value="Chromosome"/>
</dbReference>
<dbReference type="PANTHER" id="PTHR21071:SF4">
    <property type="entry name" value="UDP-N-ACETYLENOLPYRUVOYLGLUCOSAMINE REDUCTASE"/>
    <property type="match status" value="1"/>
</dbReference>
<keyword evidence="8 19" id="KW-0132">Cell division</keyword>
<sequence length="297" mass="32860">MKELSTLHFPFSVRRSVWLNKYSTFRIGGPANYFKAVYSVDEACEVIRFLNLIDYPFIILGKGSNCLFDDRGFDGFVLYNAIHGKEFLSDNYVKAYSGLSFSALGKSTICHGYSGLEFAIGIPGSVGGAIFMNAGTLKHEVASVVKHVETINAQGEIQSYTSDKLEFSYRSSRFHSNREFILSATFELSKDPSAFYQSKCSLQHRLSTQPYTQFSAGCIFRNPQGISAGKLIDEAGLKGLSVGGAQVSQLHGNFIVNTGRATAQEVIELIQVIQSTLKTRGIDLKKEIRIIPYRLPS</sequence>
<dbReference type="AlphaFoldDB" id="A0A1A9HVQ0"/>
<evidence type="ECO:0000256" key="13">
    <source>
        <dbReference type="ARBA" id="ARBA00022984"/>
    </source>
</evidence>
<keyword evidence="11 19" id="KW-0521">NADP</keyword>
<evidence type="ECO:0000313" key="21">
    <source>
        <dbReference type="EMBL" id="ANH78777.1"/>
    </source>
</evidence>
<dbReference type="GO" id="GO:0005829">
    <property type="term" value="C:cytosol"/>
    <property type="evidence" value="ECO:0007669"/>
    <property type="project" value="TreeGrafter"/>
</dbReference>
<keyword evidence="12 19" id="KW-0133">Cell shape</keyword>
<dbReference type="InterPro" id="IPR016167">
    <property type="entry name" value="FAD-bd_PCMH_sub1"/>
</dbReference>
<dbReference type="UniPathway" id="UPA00219"/>
<dbReference type="Pfam" id="PF01565">
    <property type="entry name" value="FAD_binding_4"/>
    <property type="match status" value="1"/>
</dbReference>
<comment type="function">
    <text evidence="2 19">Cell wall formation.</text>
</comment>
<dbReference type="NCBIfam" id="TIGR00179">
    <property type="entry name" value="murB"/>
    <property type="match status" value="1"/>
</dbReference>
<evidence type="ECO:0000256" key="7">
    <source>
        <dbReference type="ARBA" id="ARBA00022490"/>
    </source>
</evidence>
<dbReference type="GO" id="GO:0051301">
    <property type="term" value="P:cell division"/>
    <property type="evidence" value="ECO:0007669"/>
    <property type="project" value="UniProtKB-KW"/>
</dbReference>
<evidence type="ECO:0000256" key="11">
    <source>
        <dbReference type="ARBA" id="ARBA00022857"/>
    </source>
</evidence>
<comment type="subcellular location">
    <subcellularLocation>
        <location evidence="3 19">Cytoplasm</location>
    </subcellularLocation>
</comment>
<keyword evidence="14 19" id="KW-0560">Oxidoreductase</keyword>
<evidence type="ECO:0000256" key="3">
    <source>
        <dbReference type="ARBA" id="ARBA00004496"/>
    </source>
</evidence>
<dbReference type="SUPFAM" id="SSF56176">
    <property type="entry name" value="FAD-binding/transporter-associated domain-like"/>
    <property type="match status" value="1"/>
</dbReference>
<dbReference type="InterPro" id="IPR011601">
    <property type="entry name" value="MurB_C"/>
</dbReference>
<dbReference type="GO" id="GO:0008762">
    <property type="term" value="F:UDP-N-acetylmuramate dehydrogenase activity"/>
    <property type="evidence" value="ECO:0007669"/>
    <property type="project" value="UniProtKB-UniRule"/>
</dbReference>
<dbReference type="NCBIfam" id="NF010480">
    <property type="entry name" value="PRK13905.1"/>
    <property type="match status" value="1"/>
</dbReference>
<dbReference type="GO" id="GO:0009252">
    <property type="term" value="P:peptidoglycan biosynthetic process"/>
    <property type="evidence" value="ECO:0007669"/>
    <property type="project" value="UniProtKB-UniRule"/>
</dbReference>
<keyword evidence="10 19" id="KW-0274">FAD</keyword>
<evidence type="ECO:0000256" key="16">
    <source>
        <dbReference type="ARBA" id="ARBA00023316"/>
    </source>
</evidence>
<comment type="similarity">
    <text evidence="19">Belongs to the MurB family.</text>
</comment>
<protein>
    <recommendedName>
        <fullName evidence="6 19">UDP-N-acetylenolpyruvoylglucosamine reductase</fullName>
        <ecNumber evidence="5 19">1.3.1.98</ecNumber>
    </recommendedName>
    <alternativeName>
        <fullName evidence="17 19">UDP-N-acetylmuramate dehydrogenase</fullName>
    </alternativeName>
</protein>
<dbReference type="SUPFAM" id="SSF56194">
    <property type="entry name" value="Uridine diphospho-N-Acetylenolpyruvylglucosamine reductase, MurB, C-terminal domain"/>
    <property type="match status" value="1"/>
</dbReference>
<dbReference type="HAMAP" id="MF_00037">
    <property type="entry name" value="MurB"/>
    <property type="match status" value="1"/>
</dbReference>
<evidence type="ECO:0000259" key="20">
    <source>
        <dbReference type="PROSITE" id="PS51387"/>
    </source>
</evidence>
<dbReference type="InterPro" id="IPR006094">
    <property type="entry name" value="Oxid_FAD_bind_N"/>
</dbReference>
<dbReference type="GO" id="GO:0071949">
    <property type="term" value="F:FAD binding"/>
    <property type="evidence" value="ECO:0007669"/>
    <property type="project" value="InterPro"/>
</dbReference>
<comment type="catalytic activity">
    <reaction evidence="18 19">
        <text>UDP-N-acetyl-alpha-D-muramate + NADP(+) = UDP-N-acetyl-3-O-(1-carboxyvinyl)-alpha-D-glucosamine + NADPH + H(+)</text>
        <dbReference type="Rhea" id="RHEA:12248"/>
        <dbReference type="ChEBI" id="CHEBI:15378"/>
        <dbReference type="ChEBI" id="CHEBI:57783"/>
        <dbReference type="ChEBI" id="CHEBI:58349"/>
        <dbReference type="ChEBI" id="CHEBI:68483"/>
        <dbReference type="ChEBI" id="CHEBI:70757"/>
        <dbReference type="EC" id="1.3.1.98"/>
    </reaction>
</comment>
<evidence type="ECO:0000256" key="9">
    <source>
        <dbReference type="ARBA" id="ARBA00022630"/>
    </source>
</evidence>
<keyword evidence="16 19" id="KW-0961">Cell wall biogenesis/degradation</keyword>
<dbReference type="InterPro" id="IPR036318">
    <property type="entry name" value="FAD-bd_PCMH-like_sf"/>
</dbReference>
<evidence type="ECO:0000256" key="12">
    <source>
        <dbReference type="ARBA" id="ARBA00022960"/>
    </source>
</evidence>
<evidence type="ECO:0000256" key="14">
    <source>
        <dbReference type="ARBA" id="ARBA00023002"/>
    </source>
</evidence>
<evidence type="ECO:0000256" key="1">
    <source>
        <dbReference type="ARBA" id="ARBA00001974"/>
    </source>
</evidence>
<comment type="pathway">
    <text evidence="4 19">Cell wall biogenesis; peptidoglycan biosynthesis.</text>
</comment>